<dbReference type="CDD" id="cd02222">
    <property type="entry name" value="cupin_TM1459-like"/>
    <property type="match status" value="1"/>
</dbReference>
<evidence type="ECO:0000313" key="2">
    <source>
        <dbReference type="EMBL" id="MDC7788773.1"/>
    </source>
</evidence>
<proteinExistence type="predicted"/>
<reference evidence="2" key="2">
    <citation type="submission" date="2023-02" db="EMBL/GenBank/DDBJ databases">
        <authorList>
            <person name="Rayyan A."/>
            <person name="Meyer T."/>
            <person name="Kyndt J.A."/>
        </authorList>
    </citation>
    <scope>NUCLEOTIDE SEQUENCE</scope>
    <source>
        <strain evidence="2">DSM 9987</strain>
    </source>
</reference>
<feature type="domain" description="Cupin type-2" evidence="1">
    <location>
        <begin position="54"/>
        <end position="121"/>
    </location>
</feature>
<protein>
    <submittedName>
        <fullName evidence="2">Cupin domain-containing protein</fullName>
    </submittedName>
</protein>
<organism evidence="2 3">
    <name type="scientific">Rhodoplanes tepidamans</name>
    <name type="common">Rhodoplanes cryptolactis</name>
    <dbReference type="NCBI Taxonomy" id="200616"/>
    <lineage>
        <taxon>Bacteria</taxon>
        <taxon>Pseudomonadati</taxon>
        <taxon>Pseudomonadota</taxon>
        <taxon>Alphaproteobacteria</taxon>
        <taxon>Hyphomicrobiales</taxon>
        <taxon>Nitrobacteraceae</taxon>
        <taxon>Rhodoplanes</taxon>
    </lineage>
</organism>
<reference evidence="2" key="1">
    <citation type="journal article" date="2023" name="Microbiol Resour">
        <title>Genome Sequences of Rhodoplanes serenus and Two Thermotolerant Strains, Rhodoplanes tepidamans and 'Rhodoplanes cryptolactis,' Further Refine the Genus.</title>
        <authorList>
            <person name="Rayyan A.A."/>
            <person name="Kyndt J.A."/>
        </authorList>
    </citation>
    <scope>NUCLEOTIDE SEQUENCE</scope>
    <source>
        <strain evidence="2">DSM 9987</strain>
    </source>
</reference>
<name>A0ABT5JGD4_RHOTP</name>
<dbReference type="InterPro" id="IPR013096">
    <property type="entry name" value="Cupin_2"/>
</dbReference>
<dbReference type="Pfam" id="PF07883">
    <property type="entry name" value="Cupin_2"/>
    <property type="match status" value="1"/>
</dbReference>
<evidence type="ECO:0000259" key="1">
    <source>
        <dbReference type="Pfam" id="PF07883"/>
    </source>
</evidence>
<gene>
    <name evidence="2" type="ORF">PQJ73_24065</name>
</gene>
<dbReference type="Proteomes" id="UP001165652">
    <property type="component" value="Unassembled WGS sequence"/>
</dbReference>
<accession>A0ABT5JGD4</accession>
<dbReference type="InterPro" id="IPR011051">
    <property type="entry name" value="RmlC_Cupin_sf"/>
</dbReference>
<dbReference type="InterPro" id="IPR014710">
    <property type="entry name" value="RmlC-like_jellyroll"/>
</dbReference>
<comment type="caution">
    <text evidence="2">The sequence shown here is derived from an EMBL/GenBank/DDBJ whole genome shotgun (WGS) entry which is preliminary data.</text>
</comment>
<evidence type="ECO:0000313" key="3">
    <source>
        <dbReference type="Proteomes" id="UP001165652"/>
    </source>
</evidence>
<dbReference type="SUPFAM" id="SSF51182">
    <property type="entry name" value="RmlC-like cupins"/>
    <property type="match status" value="1"/>
</dbReference>
<keyword evidence="3" id="KW-1185">Reference proteome</keyword>
<sequence length="156" mass="17736">MTTDANDTIRKAEDDFRWEGVEARPYKEDERALFRSVSRQILFSDPRLAGELRYFEVAPDGFSTLERHEHVHAVMIFRGRGHCLVGDAVREVGERDLVFIPPMTWHQFRATGGEPLGFLCLVNAERDRPQLPTADDLAALSEKPEIAAFLRGEPGR</sequence>
<dbReference type="Gene3D" id="2.60.120.10">
    <property type="entry name" value="Jelly Rolls"/>
    <property type="match status" value="1"/>
</dbReference>
<dbReference type="EMBL" id="JAQQLI010000052">
    <property type="protein sequence ID" value="MDC7788773.1"/>
    <property type="molecule type" value="Genomic_DNA"/>
</dbReference>
<dbReference type="RefSeq" id="WP_272779606.1">
    <property type="nucleotide sequence ID" value="NZ_JAQQLI010000052.1"/>
</dbReference>